<keyword evidence="3" id="KW-1185">Reference proteome</keyword>
<accession>A0A6A6EPM7</accession>
<dbReference type="PANTHER" id="PTHR24148:SF64">
    <property type="entry name" value="HETEROKARYON INCOMPATIBILITY DOMAIN-CONTAINING PROTEIN"/>
    <property type="match status" value="1"/>
</dbReference>
<name>A0A6A6EPM7_9PEZI</name>
<dbReference type="Proteomes" id="UP000800200">
    <property type="component" value="Unassembled WGS sequence"/>
</dbReference>
<sequence length="110" mass="12351">MNLTTFPVKSVAGKYDTLSYVWGDPNSVEEVECNGVLISVTSNLADALRRVRNVEGSNLLWADAICINQQDIEEKSHQVAAMREIYQFSKQTLVWLGDEDEDTEDALDLL</sequence>
<evidence type="ECO:0000313" key="2">
    <source>
        <dbReference type="EMBL" id="KAF2193115.1"/>
    </source>
</evidence>
<dbReference type="OrthoDB" id="2157530at2759"/>
<feature type="domain" description="Heterokaryon incompatibility" evidence="1">
    <location>
        <begin position="15"/>
        <end position="105"/>
    </location>
</feature>
<evidence type="ECO:0000313" key="3">
    <source>
        <dbReference type="Proteomes" id="UP000800200"/>
    </source>
</evidence>
<dbReference type="EMBL" id="ML994614">
    <property type="protein sequence ID" value="KAF2193115.1"/>
    <property type="molecule type" value="Genomic_DNA"/>
</dbReference>
<dbReference type="AlphaFoldDB" id="A0A6A6EPM7"/>
<dbReference type="InterPro" id="IPR052895">
    <property type="entry name" value="HetReg/Transcr_Mod"/>
</dbReference>
<evidence type="ECO:0000259" key="1">
    <source>
        <dbReference type="Pfam" id="PF06985"/>
    </source>
</evidence>
<dbReference type="InterPro" id="IPR010730">
    <property type="entry name" value="HET"/>
</dbReference>
<protein>
    <recommendedName>
        <fullName evidence="1">Heterokaryon incompatibility domain-containing protein</fullName>
    </recommendedName>
</protein>
<dbReference type="PANTHER" id="PTHR24148">
    <property type="entry name" value="ANKYRIN REPEAT DOMAIN-CONTAINING PROTEIN 39 HOMOLOG-RELATED"/>
    <property type="match status" value="1"/>
</dbReference>
<proteinExistence type="predicted"/>
<reference evidence="2" key="1">
    <citation type="journal article" date="2020" name="Stud. Mycol.">
        <title>101 Dothideomycetes genomes: a test case for predicting lifestyles and emergence of pathogens.</title>
        <authorList>
            <person name="Haridas S."/>
            <person name="Albert R."/>
            <person name="Binder M."/>
            <person name="Bloem J."/>
            <person name="Labutti K."/>
            <person name="Salamov A."/>
            <person name="Andreopoulos B."/>
            <person name="Baker S."/>
            <person name="Barry K."/>
            <person name="Bills G."/>
            <person name="Bluhm B."/>
            <person name="Cannon C."/>
            <person name="Castanera R."/>
            <person name="Culley D."/>
            <person name="Daum C."/>
            <person name="Ezra D."/>
            <person name="Gonzalez J."/>
            <person name="Henrissat B."/>
            <person name="Kuo A."/>
            <person name="Liang C."/>
            <person name="Lipzen A."/>
            <person name="Lutzoni F."/>
            <person name="Magnuson J."/>
            <person name="Mondo S."/>
            <person name="Nolan M."/>
            <person name="Ohm R."/>
            <person name="Pangilinan J."/>
            <person name="Park H.-J."/>
            <person name="Ramirez L."/>
            <person name="Alfaro M."/>
            <person name="Sun H."/>
            <person name="Tritt A."/>
            <person name="Yoshinaga Y."/>
            <person name="Zwiers L.-H."/>
            <person name="Turgeon B."/>
            <person name="Goodwin S."/>
            <person name="Spatafora J."/>
            <person name="Crous P."/>
            <person name="Grigoriev I."/>
        </authorList>
    </citation>
    <scope>NUCLEOTIDE SEQUENCE</scope>
    <source>
        <strain evidence="2">CBS 207.26</strain>
    </source>
</reference>
<gene>
    <name evidence="2" type="ORF">K469DRAFT_552171</name>
</gene>
<dbReference type="Pfam" id="PF06985">
    <property type="entry name" value="HET"/>
    <property type="match status" value="1"/>
</dbReference>
<organism evidence="2 3">
    <name type="scientific">Zopfia rhizophila CBS 207.26</name>
    <dbReference type="NCBI Taxonomy" id="1314779"/>
    <lineage>
        <taxon>Eukaryota</taxon>
        <taxon>Fungi</taxon>
        <taxon>Dikarya</taxon>
        <taxon>Ascomycota</taxon>
        <taxon>Pezizomycotina</taxon>
        <taxon>Dothideomycetes</taxon>
        <taxon>Dothideomycetes incertae sedis</taxon>
        <taxon>Zopfiaceae</taxon>
        <taxon>Zopfia</taxon>
    </lineage>
</organism>
<feature type="non-terminal residue" evidence="2">
    <location>
        <position position="110"/>
    </location>
</feature>